<feature type="compositionally biased region" description="Basic and acidic residues" evidence="1">
    <location>
        <begin position="67"/>
        <end position="81"/>
    </location>
</feature>
<dbReference type="InterPro" id="IPR002477">
    <property type="entry name" value="Peptidoglycan-bd-like"/>
</dbReference>
<dbReference type="EMBL" id="BMTL01000016">
    <property type="protein sequence ID" value="GGR97511.1"/>
    <property type="molecule type" value="Genomic_DNA"/>
</dbReference>
<feature type="transmembrane region" description="Helical" evidence="2">
    <location>
        <begin position="153"/>
        <end position="174"/>
    </location>
</feature>
<dbReference type="AlphaFoldDB" id="A0A918L479"/>
<feature type="region of interest" description="Disordered" evidence="1">
    <location>
        <begin position="177"/>
        <end position="270"/>
    </location>
</feature>
<feature type="compositionally biased region" description="Acidic residues" evidence="1">
    <location>
        <begin position="123"/>
        <end position="132"/>
    </location>
</feature>
<feature type="region of interest" description="Disordered" evidence="1">
    <location>
        <begin position="32"/>
        <end position="144"/>
    </location>
</feature>
<gene>
    <name evidence="4" type="ORF">GCM10010269_40470</name>
</gene>
<reference evidence="4" key="2">
    <citation type="submission" date="2020-09" db="EMBL/GenBank/DDBJ databases">
        <authorList>
            <person name="Sun Q."/>
            <person name="Ohkuma M."/>
        </authorList>
    </citation>
    <scope>NUCLEOTIDE SEQUENCE</scope>
    <source>
        <strain evidence="4">JCM 4386</strain>
    </source>
</reference>
<dbReference type="Proteomes" id="UP000606194">
    <property type="component" value="Unassembled WGS sequence"/>
</dbReference>
<keyword evidence="2" id="KW-1133">Transmembrane helix</keyword>
<dbReference type="Gene3D" id="1.10.101.10">
    <property type="entry name" value="PGBD-like superfamily/PGBD"/>
    <property type="match status" value="1"/>
</dbReference>
<dbReference type="Pfam" id="PF01471">
    <property type="entry name" value="PG_binding_1"/>
    <property type="match status" value="1"/>
</dbReference>
<keyword evidence="5" id="KW-1185">Reference proteome</keyword>
<protein>
    <submittedName>
        <fullName evidence="4">Peptidoglycan-binding protein</fullName>
    </submittedName>
</protein>
<organism evidence="4 5">
    <name type="scientific">Streptomyces humidus</name>
    <dbReference type="NCBI Taxonomy" id="52259"/>
    <lineage>
        <taxon>Bacteria</taxon>
        <taxon>Bacillati</taxon>
        <taxon>Actinomycetota</taxon>
        <taxon>Actinomycetes</taxon>
        <taxon>Kitasatosporales</taxon>
        <taxon>Streptomycetaceae</taxon>
        <taxon>Streptomyces</taxon>
    </lineage>
</organism>
<proteinExistence type="predicted"/>
<accession>A0A918L479</accession>
<sequence>MSQPPRGACPLCGAHRAADGAPACVCARLASDAHRSDRTAQAAAAEDFDPVRIRPFVVLEDDGDPQDGAHLDAHPDARPESPADPGPAPAPATSPAPGEPPYARDADGPVESDGPGESGGADDAGDTEEDGGSEGPDAPDAAHPGRRLGRVRLLVLTGVLGTAVTAAVLVALFVSGGPARDGSLSEGVRAPVPDVTSEDVTTAGRPSAQVSPTQPSPTASRSTGPSASASASPSRSAEPSPTASAGATGTAPPDPGPTGTEPPVLRLGDTGPEVTELQARLSQIGYYTGAVDGVYSRQVAAAVGTYQFTRVILQDESGVYGAATRASLEAETDEP</sequence>
<feature type="domain" description="Peptidoglycan binding-like" evidence="3">
    <location>
        <begin position="270"/>
        <end position="328"/>
    </location>
</feature>
<reference evidence="4" key="1">
    <citation type="journal article" date="2014" name="Int. J. Syst. Evol. Microbiol.">
        <title>Complete genome sequence of Corynebacterium casei LMG S-19264T (=DSM 44701T), isolated from a smear-ripened cheese.</title>
        <authorList>
            <consortium name="US DOE Joint Genome Institute (JGI-PGF)"/>
            <person name="Walter F."/>
            <person name="Albersmeier A."/>
            <person name="Kalinowski J."/>
            <person name="Ruckert C."/>
        </authorList>
    </citation>
    <scope>NUCLEOTIDE SEQUENCE</scope>
    <source>
        <strain evidence="4">JCM 4386</strain>
    </source>
</reference>
<evidence type="ECO:0000256" key="2">
    <source>
        <dbReference type="SAM" id="Phobius"/>
    </source>
</evidence>
<keyword evidence="2" id="KW-0812">Transmembrane</keyword>
<keyword evidence="2" id="KW-0472">Membrane</keyword>
<feature type="compositionally biased region" description="Low complexity" evidence="1">
    <location>
        <begin position="216"/>
        <end position="263"/>
    </location>
</feature>
<name>A0A918L479_9ACTN</name>
<comment type="caution">
    <text evidence="4">The sequence shown here is derived from an EMBL/GenBank/DDBJ whole genome shotgun (WGS) entry which is preliminary data.</text>
</comment>
<dbReference type="InterPro" id="IPR036365">
    <property type="entry name" value="PGBD-like_sf"/>
</dbReference>
<dbReference type="InterPro" id="IPR036366">
    <property type="entry name" value="PGBDSf"/>
</dbReference>
<evidence type="ECO:0000256" key="1">
    <source>
        <dbReference type="SAM" id="MobiDB-lite"/>
    </source>
</evidence>
<evidence type="ECO:0000259" key="3">
    <source>
        <dbReference type="Pfam" id="PF01471"/>
    </source>
</evidence>
<feature type="compositionally biased region" description="Pro residues" evidence="1">
    <location>
        <begin position="82"/>
        <end position="100"/>
    </location>
</feature>
<evidence type="ECO:0000313" key="4">
    <source>
        <dbReference type="EMBL" id="GGR97511.1"/>
    </source>
</evidence>
<dbReference type="RefSeq" id="WP_190150696.1">
    <property type="nucleotide sequence ID" value="NZ_BMTL01000016.1"/>
</dbReference>
<dbReference type="SUPFAM" id="SSF47090">
    <property type="entry name" value="PGBD-like"/>
    <property type="match status" value="1"/>
</dbReference>
<evidence type="ECO:0000313" key="5">
    <source>
        <dbReference type="Proteomes" id="UP000606194"/>
    </source>
</evidence>